<dbReference type="InterPro" id="IPR019538">
    <property type="entry name" value="PSMD5"/>
</dbReference>
<evidence type="ECO:0000313" key="4">
    <source>
        <dbReference type="Proteomes" id="UP001642483"/>
    </source>
</evidence>
<dbReference type="Gene3D" id="1.25.10.10">
    <property type="entry name" value="Leucine-rich Repeat Variant"/>
    <property type="match status" value="2"/>
</dbReference>
<dbReference type="Pfam" id="PF10508">
    <property type="entry name" value="Proteasom_PSMB"/>
    <property type="match status" value="1"/>
</dbReference>
<evidence type="ECO:0000313" key="3">
    <source>
        <dbReference type="EMBL" id="CAK8673562.1"/>
    </source>
</evidence>
<proteinExistence type="inferred from homology"/>
<keyword evidence="4" id="KW-1185">Reference proteome</keyword>
<sequence length="509" mass="56572">MDLPLATLIERLRVDEDTLPILLQVKAFVVAATSSAIKNIVKASHLHYLFNCLHTNDREQIEVTCFILNSLLPIVDPLEVLMQLSQSIQNGLTHQSDVVRHLALKELGRIITTVEGAGALSESPEVIRQTVKLIADEDMSVASAAVNFLSDYGCTSPNIARTLLSHDPESSLETLKAVMSKSDAIRYRVFEVVCNIQSESQEMLDLCIDSGIISHLVKELSDDDVLLRVTCCAMLADMASSQHSLNYLEQAGVVSKMVEMLKNSHLEPFSDLYIPGVLKFFGNLCMYSGPQQVVDMYPGFCDTLFNIFHSNEPSNKQVAIETIGVIGIIDEGKLILVDQGQKCVSFVKEICRIMSSGAQDMRLRAVNVMGQLLDHRQVNPEKVDAVLPITLSWYKLISSTPMDTILSLCKQPFLAIRCSGFHLLNTIAGCSWGIEAMSDFPTMTEYLLDRSTESDKASKEAKYEVVQTLVQSPRFAHVFGNQNYLKFRQFVKEGPFYVESELSTAIEEA</sequence>
<dbReference type="EMBL" id="CAWYQH010000002">
    <property type="protein sequence ID" value="CAK8673562.1"/>
    <property type="molecule type" value="Genomic_DNA"/>
</dbReference>
<accession>A0ABP0F5K0</accession>
<dbReference type="Proteomes" id="UP001642483">
    <property type="component" value="Unassembled WGS sequence"/>
</dbReference>
<dbReference type="InterPro" id="IPR016024">
    <property type="entry name" value="ARM-type_fold"/>
</dbReference>
<comment type="caution">
    <text evidence="3">The sequence shown here is derived from an EMBL/GenBank/DDBJ whole genome shotgun (WGS) entry which is preliminary data.</text>
</comment>
<name>A0ABP0F5K0_CLALP</name>
<dbReference type="SUPFAM" id="SSF48371">
    <property type="entry name" value="ARM repeat"/>
    <property type="match status" value="1"/>
</dbReference>
<gene>
    <name evidence="3" type="ORF">CVLEPA_LOCUS3344</name>
</gene>
<evidence type="ECO:0000256" key="2">
    <source>
        <dbReference type="ARBA" id="ARBA00014933"/>
    </source>
</evidence>
<protein>
    <recommendedName>
        <fullName evidence="2">26S proteasome non-ATPase regulatory subunit 5</fullName>
    </recommendedName>
</protein>
<dbReference type="InterPro" id="IPR011989">
    <property type="entry name" value="ARM-like"/>
</dbReference>
<dbReference type="PANTHER" id="PTHR13554:SF10">
    <property type="entry name" value="26S PROTEASOME NON-ATPASE REGULATORY SUBUNIT 5"/>
    <property type="match status" value="1"/>
</dbReference>
<reference evidence="3 4" key="1">
    <citation type="submission" date="2024-02" db="EMBL/GenBank/DDBJ databases">
        <authorList>
            <person name="Daric V."/>
            <person name="Darras S."/>
        </authorList>
    </citation>
    <scope>NUCLEOTIDE SEQUENCE [LARGE SCALE GENOMIC DNA]</scope>
</reference>
<dbReference type="PANTHER" id="PTHR13554">
    <property type="entry name" value="26S PROTEASOME NON-ATPASE REGULATORY SUBUNIT 5-RELATED"/>
    <property type="match status" value="1"/>
</dbReference>
<comment type="similarity">
    <text evidence="1">Belongs to the proteasome subunit S5B/HSM3 family.</text>
</comment>
<organism evidence="3 4">
    <name type="scientific">Clavelina lepadiformis</name>
    <name type="common">Light-bulb sea squirt</name>
    <name type="synonym">Ascidia lepadiformis</name>
    <dbReference type="NCBI Taxonomy" id="159417"/>
    <lineage>
        <taxon>Eukaryota</taxon>
        <taxon>Metazoa</taxon>
        <taxon>Chordata</taxon>
        <taxon>Tunicata</taxon>
        <taxon>Ascidiacea</taxon>
        <taxon>Aplousobranchia</taxon>
        <taxon>Clavelinidae</taxon>
        <taxon>Clavelina</taxon>
    </lineage>
</organism>
<evidence type="ECO:0000256" key="1">
    <source>
        <dbReference type="ARBA" id="ARBA00006823"/>
    </source>
</evidence>